<evidence type="ECO:0000313" key="1">
    <source>
        <dbReference type="EMBL" id="QAY62923.1"/>
    </source>
</evidence>
<accession>A0A4P6EMF0</accession>
<gene>
    <name evidence="1" type="ORF">ET495_06345</name>
</gene>
<proteinExistence type="predicted"/>
<dbReference type="OrthoDB" id="5149473at2"/>
<name>A0A4P6EMF0_9MICO</name>
<dbReference type="KEGG" id="xyl:ET495_06345"/>
<dbReference type="Gene3D" id="3.40.50.10350">
    <property type="entry name" value="Glycerate kinase, domain 1"/>
    <property type="match status" value="1"/>
</dbReference>
<protein>
    <submittedName>
        <fullName evidence="1">Uncharacterized protein</fullName>
    </submittedName>
</protein>
<dbReference type="Proteomes" id="UP000291758">
    <property type="component" value="Chromosome"/>
</dbReference>
<organism evidence="1 2">
    <name type="scientific">Xylanimonas allomyrinae</name>
    <dbReference type="NCBI Taxonomy" id="2509459"/>
    <lineage>
        <taxon>Bacteria</taxon>
        <taxon>Bacillati</taxon>
        <taxon>Actinomycetota</taxon>
        <taxon>Actinomycetes</taxon>
        <taxon>Micrococcales</taxon>
        <taxon>Promicromonosporaceae</taxon>
        <taxon>Xylanimonas</taxon>
    </lineage>
</organism>
<sequence length="122" mass="12391">MFVPLSALGLATPPPATDPDEVRLRSLLGTADVVVVHVDLLDGAALHEGLLPLVARLAGERAVPVVVLAGVSEVSRREWSTGGLSGVHEVGADVGGRGDAVARAARTWAPRWSTTAAAGEAG</sequence>
<dbReference type="EMBL" id="CP035495">
    <property type="protein sequence ID" value="QAY62923.1"/>
    <property type="molecule type" value="Genomic_DNA"/>
</dbReference>
<reference evidence="1 2" key="1">
    <citation type="submission" date="2019-01" db="EMBL/GenBank/DDBJ databases">
        <title>Genome sequencing of strain 2JSPR-7.</title>
        <authorList>
            <person name="Heo J."/>
            <person name="Kim S.-J."/>
            <person name="Kim J.-S."/>
            <person name="Hong S.-B."/>
            <person name="Kwon S.-W."/>
        </authorList>
    </citation>
    <scope>NUCLEOTIDE SEQUENCE [LARGE SCALE GENOMIC DNA]</scope>
    <source>
        <strain evidence="1 2">2JSPR-7</strain>
    </source>
</reference>
<evidence type="ECO:0000313" key="2">
    <source>
        <dbReference type="Proteomes" id="UP000291758"/>
    </source>
</evidence>
<keyword evidence="2" id="KW-1185">Reference proteome</keyword>
<dbReference type="RefSeq" id="WP_129203532.1">
    <property type="nucleotide sequence ID" value="NZ_CP035495.1"/>
</dbReference>
<dbReference type="InterPro" id="IPR018197">
    <property type="entry name" value="Glycerate_kinase_RE-like"/>
</dbReference>
<dbReference type="AlphaFoldDB" id="A0A4P6EMF0"/>